<accession>A0AAV9P9P2</accession>
<name>A0AAV9P9P2_9PEZI</name>
<evidence type="ECO:0000313" key="1">
    <source>
        <dbReference type="EMBL" id="KAK5168679.1"/>
    </source>
</evidence>
<keyword evidence="2" id="KW-1185">Reference proteome</keyword>
<sequence>MLYGENDFQITVGQYDTSDDIHLIKLSVENAYFTNENSSLLMSVWDFEPLPNMLLKVQQLSISIYLHKRASLAPHPDEKEAPDDFEQLNYCLYFHSPDRNDGSVCVTLAIDDIYRSKRRFRSLAELADMVLPSRLLRVQRLTITIALEKAPPKYQGLVDERRFQDAHYQLYHVRSFLAESKRLKIVQIKVTTEGFPEFAAVAAKLLWPLVKLPSTANTTIVGVSEATTERLLAEMQQHQSGNNLSKAVDFLHRARKLEQVLDVIKGKLYGSGTEVFEIISNDHCSGCRWLRGPAHRPLVTSLH</sequence>
<dbReference type="Proteomes" id="UP001337655">
    <property type="component" value="Unassembled WGS sequence"/>
</dbReference>
<comment type="caution">
    <text evidence="1">The sequence shown here is derived from an EMBL/GenBank/DDBJ whole genome shotgun (WGS) entry which is preliminary data.</text>
</comment>
<proteinExistence type="predicted"/>
<evidence type="ECO:0000313" key="2">
    <source>
        <dbReference type="Proteomes" id="UP001337655"/>
    </source>
</evidence>
<dbReference type="AlphaFoldDB" id="A0AAV9P9P2"/>
<reference evidence="1 2" key="1">
    <citation type="submission" date="2023-08" db="EMBL/GenBank/DDBJ databases">
        <title>Black Yeasts Isolated from many extreme environments.</title>
        <authorList>
            <person name="Coleine C."/>
            <person name="Stajich J.E."/>
            <person name="Selbmann L."/>
        </authorList>
    </citation>
    <scope>NUCLEOTIDE SEQUENCE [LARGE SCALE GENOMIC DNA]</scope>
    <source>
        <strain evidence="1 2">CCFEE 5935</strain>
    </source>
</reference>
<gene>
    <name evidence="1" type="ORF">LTR77_005988</name>
</gene>
<dbReference type="GeneID" id="89927328"/>
<organism evidence="1 2">
    <name type="scientific">Saxophila tyrrhenica</name>
    <dbReference type="NCBI Taxonomy" id="1690608"/>
    <lineage>
        <taxon>Eukaryota</taxon>
        <taxon>Fungi</taxon>
        <taxon>Dikarya</taxon>
        <taxon>Ascomycota</taxon>
        <taxon>Pezizomycotina</taxon>
        <taxon>Dothideomycetes</taxon>
        <taxon>Dothideomycetidae</taxon>
        <taxon>Mycosphaerellales</taxon>
        <taxon>Extremaceae</taxon>
        <taxon>Saxophila</taxon>
    </lineage>
</organism>
<dbReference type="RefSeq" id="XP_064658145.1">
    <property type="nucleotide sequence ID" value="XM_064803230.1"/>
</dbReference>
<dbReference type="EMBL" id="JAVRRT010000009">
    <property type="protein sequence ID" value="KAK5168679.1"/>
    <property type="molecule type" value="Genomic_DNA"/>
</dbReference>
<protein>
    <submittedName>
        <fullName evidence="1">Uncharacterized protein</fullName>
    </submittedName>
</protein>